<dbReference type="EMBL" id="SPQC01000083">
    <property type="protein sequence ID" value="TFU19449.1"/>
    <property type="molecule type" value="Genomic_DNA"/>
</dbReference>
<reference evidence="2 3" key="1">
    <citation type="submission" date="2019-03" db="EMBL/GenBank/DDBJ databases">
        <title>Diversity of the mouse oral microbiome.</title>
        <authorList>
            <person name="Joseph S."/>
            <person name="Aduse-Opoku J."/>
            <person name="Curtis M."/>
            <person name="Wade W."/>
            <person name="Hashim A."/>
        </authorList>
    </citation>
    <scope>NUCLEOTIDE SEQUENCE [LARGE SCALE GENOMIC DNA]</scope>
    <source>
        <strain evidence="3">irhom_31</strain>
    </source>
</reference>
<sequence length="109" mass="12005">MNLFSKKRDENELYSLDGQAQVGQRSGAFKRLWLELQNKEVAQGSLLQRAATWVEASFARRILVSVLMLILVMVVLGFFLVLSSAMGGVGDEPEVTIRPASLVHLGLGM</sequence>
<accession>A0A4Y9F2I8</accession>
<keyword evidence="1" id="KW-1133">Transmembrane helix</keyword>
<gene>
    <name evidence="2" type="ORF">E4U03_12400</name>
</gene>
<evidence type="ECO:0000256" key="1">
    <source>
        <dbReference type="SAM" id="Phobius"/>
    </source>
</evidence>
<keyword evidence="1" id="KW-0472">Membrane</keyword>
<comment type="caution">
    <text evidence="2">The sequence shown here is derived from an EMBL/GenBank/DDBJ whole genome shotgun (WGS) entry which is preliminary data.</text>
</comment>
<dbReference type="AlphaFoldDB" id="A0A4Y9F2I8"/>
<feature type="transmembrane region" description="Helical" evidence="1">
    <location>
        <begin position="62"/>
        <end position="82"/>
    </location>
</feature>
<protein>
    <submittedName>
        <fullName evidence="2">Uncharacterized protein</fullName>
    </submittedName>
</protein>
<evidence type="ECO:0000313" key="3">
    <source>
        <dbReference type="Proteomes" id="UP000297951"/>
    </source>
</evidence>
<proteinExistence type="predicted"/>
<name>A0A4Y9F2I8_9MICC</name>
<keyword evidence="1" id="KW-0812">Transmembrane</keyword>
<dbReference type="RefSeq" id="WP_135014030.1">
    <property type="nucleotide sequence ID" value="NZ_JADGLK010000083.1"/>
</dbReference>
<dbReference type="Proteomes" id="UP000297951">
    <property type="component" value="Unassembled WGS sequence"/>
</dbReference>
<organism evidence="2 3">
    <name type="scientific">Rothia nasimurium</name>
    <dbReference type="NCBI Taxonomy" id="85336"/>
    <lineage>
        <taxon>Bacteria</taxon>
        <taxon>Bacillati</taxon>
        <taxon>Actinomycetota</taxon>
        <taxon>Actinomycetes</taxon>
        <taxon>Micrococcales</taxon>
        <taxon>Micrococcaceae</taxon>
        <taxon>Rothia</taxon>
    </lineage>
</organism>
<evidence type="ECO:0000313" key="2">
    <source>
        <dbReference type="EMBL" id="TFU19449.1"/>
    </source>
</evidence>